<dbReference type="EMBL" id="JALPRX010000142">
    <property type="protein sequence ID" value="MCK8787740.1"/>
    <property type="molecule type" value="Genomic_DNA"/>
</dbReference>
<comment type="caution">
    <text evidence="1">The sequence shown here is derived from an EMBL/GenBank/DDBJ whole genome shotgun (WGS) entry which is preliminary data.</text>
</comment>
<accession>A0A9X2C041</accession>
<protein>
    <submittedName>
        <fullName evidence="1">Uncharacterized protein</fullName>
    </submittedName>
</protein>
<gene>
    <name evidence="1" type="ORF">M0638_25595</name>
</gene>
<name>A0A9X2C041_9PROT</name>
<proteinExistence type="predicted"/>
<dbReference type="RefSeq" id="WP_248669789.1">
    <property type="nucleotide sequence ID" value="NZ_JALPRX010000142.1"/>
</dbReference>
<keyword evidence="2" id="KW-1185">Reference proteome</keyword>
<dbReference type="Proteomes" id="UP001139516">
    <property type="component" value="Unassembled WGS sequence"/>
</dbReference>
<reference evidence="1" key="1">
    <citation type="submission" date="2022-04" db="EMBL/GenBank/DDBJ databases">
        <title>Roseomonas acroporae sp. nov., isolated from coral Acropora digitifera.</title>
        <authorList>
            <person name="Sun H."/>
        </authorList>
    </citation>
    <scope>NUCLEOTIDE SEQUENCE</scope>
    <source>
        <strain evidence="1">NAR14</strain>
    </source>
</reference>
<evidence type="ECO:0000313" key="1">
    <source>
        <dbReference type="EMBL" id="MCK8787740.1"/>
    </source>
</evidence>
<dbReference type="AlphaFoldDB" id="A0A9X2C041"/>
<organism evidence="1 2">
    <name type="scientific">Roseomonas acroporae</name>
    <dbReference type="NCBI Taxonomy" id="2937791"/>
    <lineage>
        <taxon>Bacteria</taxon>
        <taxon>Pseudomonadati</taxon>
        <taxon>Pseudomonadota</taxon>
        <taxon>Alphaproteobacteria</taxon>
        <taxon>Acetobacterales</taxon>
        <taxon>Roseomonadaceae</taxon>
        <taxon>Roseomonas</taxon>
    </lineage>
</organism>
<evidence type="ECO:0000313" key="2">
    <source>
        <dbReference type="Proteomes" id="UP001139516"/>
    </source>
</evidence>
<dbReference type="SUPFAM" id="SSF57783">
    <property type="entry name" value="Zinc beta-ribbon"/>
    <property type="match status" value="1"/>
</dbReference>
<sequence length="160" mass="16444">MNVTTSPLTPAQAAQLATARTRHGLTAWETEFLADLGRRTKPLSDRQAATLARIAAGPPDYAAVNSAALARLPEVVARLLPGGRQQGAVYFCASLRGGEGRSCQVRLTGARRGAWADFAADVAGGDPVSLAAAVAGLTQAEAAERLAQMLGLPDGSGRHG</sequence>